<dbReference type="PANTHER" id="PTHR43242:SF1">
    <property type="entry name" value="NAD(P)-BINDING ROSSMANN-FOLD SUPERFAMILY PROTEIN"/>
    <property type="match status" value="1"/>
</dbReference>
<accession>A0AAE3P1H9</accession>
<comment type="caution">
    <text evidence="2">The sequence shown here is derived from an EMBL/GenBank/DDBJ whole genome shotgun (WGS) entry which is preliminary data.</text>
</comment>
<dbReference type="CDD" id="cd05254">
    <property type="entry name" value="dTDP_HR_like_SDR_e"/>
    <property type="match status" value="1"/>
</dbReference>
<dbReference type="RefSeq" id="WP_321536124.1">
    <property type="nucleotide sequence ID" value="NZ_JARGDL010000012.1"/>
</dbReference>
<evidence type="ECO:0000313" key="3">
    <source>
        <dbReference type="Proteomes" id="UP001221302"/>
    </source>
</evidence>
<dbReference type="InterPro" id="IPR036291">
    <property type="entry name" value="NAD(P)-bd_dom_sf"/>
</dbReference>
<evidence type="ECO:0000259" key="1">
    <source>
        <dbReference type="Pfam" id="PF04321"/>
    </source>
</evidence>
<name>A0AAE3P1H9_9BACT</name>
<dbReference type="SUPFAM" id="SSF51735">
    <property type="entry name" value="NAD(P)-binding Rossmann-fold domains"/>
    <property type="match status" value="1"/>
</dbReference>
<dbReference type="AlphaFoldDB" id="A0AAE3P1H9"/>
<dbReference type="Proteomes" id="UP001221302">
    <property type="component" value="Unassembled WGS sequence"/>
</dbReference>
<dbReference type="Pfam" id="PF04321">
    <property type="entry name" value="RmlD_sub_bind"/>
    <property type="match status" value="1"/>
</dbReference>
<organism evidence="2 3">
    <name type="scientific">Stygiobacter electus</name>
    <dbReference type="NCBI Taxonomy" id="3032292"/>
    <lineage>
        <taxon>Bacteria</taxon>
        <taxon>Pseudomonadati</taxon>
        <taxon>Ignavibacteriota</taxon>
        <taxon>Ignavibacteria</taxon>
        <taxon>Ignavibacteriales</taxon>
        <taxon>Melioribacteraceae</taxon>
        <taxon>Stygiobacter</taxon>
    </lineage>
</organism>
<dbReference type="EMBL" id="JARGDL010000012">
    <property type="protein sequence ID" value="MDF1612354.1"/>
    <property type="molecule type" value="Genomic_DNA"/>
</dbReference>
<dbReference type="InterPro" id="IPR029903">
    <property type="entry name" value="RmlD-like-bd"/>
</dbReference>
<dbReference type="PANTHER" id="PTHR43242">
    <property type="entry name" value="NAD(P)-BINDING ROSSMANN-FOLD SUPERFAMILY PROTEIN"/>
    <property type="match status" value="1"/>
</dbReference>
<gene>
    <name evidence="2" type="ORF">P0M35_09340</name>
</gene>
<proteinExistence type="predicted"/>
<keyword evidence="3" id="KW-1185">Reference proteome</keyword>
<dbReference type="Gene3D" id="3.40.50.720">
    <property type="entry name" value="NAD(P)-binding Rossmann-like Domain"/>
    <property type="match status" value="1"/>
</dbReference>
<protein>
    <submittedName>
        <fullName evidence="2">NAD(P)-dependent oxidoreductase</fullName>
    </submittedName>
</protein>
<feature type="domain" description="RmlD-like substrate binding" evidence="1">
    <location>
        <begin position="1"/>
        <end position="291"/>
    </location>
</feature>
<reference evidence="2" key="1">
    <citation type="submission" date="2023-03" db="EMBL/GenBank/DDBJ databases">
        <title>Stygiobacter electus gen. nov., sp. nov., facultatively anaerobic thermotolerant bacterium of the class Ignavibacteria from a well of Yessentuki mineral water deposit.</title>
        <authorList>
            <person name="Podosokorskaya O.A."/>
            <person name="Elcheninov A.G."/>
            <person name="Petrova N.F."/>
            <person name="Zavarzina D.G."/>
            <person name="Kublanov I.V."/>
            <person name="Merkel A.Y."/>
        </authorList>
    </citation>
    <scope>NUCLEOTIDE SEQUENCE</scope>
    <source>
        <strain evidence="2">09-Me</strain>
    </source>
</reference>
<sequence length="294" mass="33682">MKIFITGGSGFIGQYLNIELSKENEILTQYYSHIGNCTQFNSIKCSITDYALIEKIFNEFKPEIVIHTASISTAEKADKMNPAEVYEINVNATKFLAEQCEKHNSKLIYFSTDLVYAGYRGSYLKEDAKLIPISLYAETKLMGEVKIQETFDNYLILRVALNYGLGLYHSSSHFQKIYEELKKGNEVKLFTDQYRSPISVIESARILSQIIKMDIRKEIINFAGKERLSRYQLGEKLCEVIGFNKELLKPITMEEANAIYPVADVSLNVDKLLSYGIDIKSTEESIKEIIKYFK</sequence>
<evidence type="ECO:0000313" key="2">
    <source>
        <dbReference type="EMBL" id="MDF1612354.1"/>
    </source>
</evidence>